<feature type="region of interest" description="Disordered" evidence="1">
    <location>
        <begin position="1"/>
        <end position="30"/>
    </location>
</feature>
<proteinExistence type="predicted"/>
<name>A0A9P8PH07_9ASCO</name>
<feature type="compositionally biased region" description="Polar residues" evidence="1">
    <location>
        <begin position="1"/>
        <end position="14"/>
    </location>
</feature>
<reference evidence="2" key="2">
    <citation type="submission" date="2021-01" db="EMBL/GenBank/DDBJ databases">
        <authorList>
            <person name="Schikora-Tamarit M.A."/>
        </authorList>
    </citation>
    <scope>NUCLEOTIDE SEQUENCE</scope>
    <source>
        <strain evidence="2">CBS6075</strain>
    </source>
</reference>
<evidence type="ECO:0000313" key="3">
    <source>
        <dbReference type="Proteomes" id="UP000769157"/>
    </source>
</evidence>
<dbReference type="EMBL" id="JAEUBE010000042">
    <property type="protein sequence ID" value="KAH3671912.1"/>
    <property type="molecule type" value="Genomic_DNA"/>
</dbReference>
<comment type="caution">
    <text evidence="2">The sequence shown here is derived from an EMBL/GenBank/DDBJ whole genome shotgun (WGS) entry which is preliminary data.</text>
</comment>
<organism evidence="2 3">
    <name type="scientific">Ogataea philodendri</name>
    <dbReference type="NCBI Taxonomy" id="1378263"/>
    <lineage>
        <taxon>Eukaryota</taxon>
        <taxon>Fungi</taxon>
        <taxon>Dikarya</taxon>
        <taxon>Ascomycota</taxon>
        <taxon>Saccharomycotina</taxon>
        <taxon>Pichiomycetes</taxon>
        <taxon>Pichiales</taxon>
        <taxon>Pichiaceae</taxon>
        <taxon>Ogataea</taxon>
    </lineage>
</organism>
<protein>
    <submittedName>
        <fullName evidence="2">Uncharacterized protein</fullName>
    </submittedName>
</protein>
<dbReference type="AlphaFoldDB" id="A0A9P8PH07"/>
<dbReference type="Proteomes" id="UP000769157">
    <property type="component" value="Unassembled WGS sequence"/>
</dbReference>
<reference evidence="2" key="1">
    <citation type="journal article" date="2021" name="Open Biol.">
        <title>Shared evolutionary footprints suggest mitochondrial oxidative damage underlies multiple complex I losses in fungi.</title>
        <authorList>
            <person name="Schikora-Tamarit M.A."/>
            <person name="Marcet-Houben M."/>
            <person name="Nosek J."/>
            <person name="Gabaldon T."/>
        </authorList>
    </citation>
    <scope>NUCLEOTIDE SEQUENCE</scope>
    <source>
        <strain evidence="2">CBS6075</strain>
    </source>
</reference>
<dbReference type="OrthoDB" id="3984304at2759"/>
<evidence type="ECO:0000313" key="2">
    <source>
        <dbReference type="EMBL" id="KAH3671912.1"/>
    </source>
</evidence>
<dbReference type="RefSeq" id="XP_046065027.1">
    <property type="nucleotide sequence ID" value="XM_046201712.1"/>
</dbReference>
<gene>
    <name evidence="2" type="ORF">OGAPHI_000098</name>
</gene>
<dbReference type="GeneID" id="70232066"/>
<accession>A0A9P8PH07</accession>
<keyword evidence="3" id="KW-1185">Reference proteome</keyword>
<sequence length="225" mass="25540">MELSSGSSWSTSPFEESPTHKPPYSLDPAETIPNLRSKVIRRQSNRLFPTTHWLVDMMEERLVRWRPASSQNNIGLALDGTHPYQQDQMTQENTPIVTKNKAPDIESVKNESLVFPAHKPDQLLGNSTLRWIQDLNSSFDVNDFSPDFAESNHSFKCLGTTTVNFGNQTLENNVITASPLEIDRHMAELTKGQVPEIAGQPSQFNQNEPSDELPWYDLSWMFGCY</sequence>
<evidence type="ECO:0000256" key="1">
    <source>
        <dbReference type="SAM" id="MobiDB-lite"/>
    </source>
</evidence>